<feature type="compositionally biased region" description="Basic residues" evidence="2">
    <location>
        <begin position="2850"/>
        <end position="2864"/>
    </location>
</feature>
<feature type="compositionally biased region" description="Low complexity" evidence="2">
    <location>
        <begin position="180"/>
        <end position="202"/>
    </location>
</feature>
<feature type="region of interest" description="Disordered" evidence="2">
    <location>
        <begin position="2561"/>
        <end position="2590"/>
    </location>
</feature>
<name>A0A2R6NEC2_9APHY</name>
<feature type="compositionally biased region" description="Polar residues" evidence="2">
    <location>
        <begin position="1673"/>
        <end position="1687"/>
    </location>
</feature>
<feature type="coiled-coil region" evidence="1">
    <location>
        <begin position="2304"/>
        <end position="2459"/>
    </location>
</feature>
<dbReference type="OrthoDB" id="3266886at2759"/>
<evidence type="ECO:0000256" key="1">
    <source>
        <dbReference type="SAM" id="Coils"/>
    </source>
</evidence>
<feature type="compositionally biased region" description="Low complexity" evidence="2">
    <location>
        <begin position="425"/>
        <end position="446"/>
    </location>
</feature>
<feature type="compositionally biased region" description="Low complexity" evidence="2">
    <location>
        <begin position="1638"/>
        <end position="1654"/>
    </location>
</feature>
<keyword evidence="4" id="KW-1185">Reference proteome</keyword>
<feature type="region of interest" description="Disordered" evidence="2">
    <location>
        <begin position="2844"/>
        <end position="2905"/>
    </location>
</feature>
<feature type="coiled-coil region" evidence="1">
    <location>
        <begin position="2119"/>
        <end position="2242"/>
    </location>
</feature>
<feature type="compositionally biased region" description="Basic and acidic residues" evidence="2">
    <location>
        <begin position="2504"/>
        <end position="2525"/>
    </location>
</feature>
<feature type="compositionally biased region" description="Polar residues" evidence="2">
    <location>
        <begin position="1571"/>
        <end position="1590"/>
    </location>
</feature>
<reference evidence="3 4" key="1">
    <citation type="submission" date="2018-02" db="EMBL/GenBank/DDBJ databases">
        <title>Genome sequence of the basidiomycete white-rot fungus Phlebia centrifuga.</title>
        <authorList>
            <person name="Granchi Z."/>
            <person name="Peng M."/>
            <person name="de Vries R.P."/>
            <person name="Hilden K."/>
            <person name="Makela M.R."/>
            <person name="Grigoriev I."/>
            <person name="Riley R."/>
        </authorList>
    </citation>
    <scope>NUCLEOTIDE SEQUENCE [LARGE SCALE GENOMIC DNA]</scope>
    <source>
        <strain evidence="3 4">FBCC195</strain>
    </source>
</reference>
<accession>A0A2R6NEC2</accession>
<dbReference type="STRING" id="98765.A0A2R6NEC2"/>
<evidence type="ECO:0000256" key="2">
    <source>
        <dbReference type="SAM" id="MobiDB-lite"/>
    </source>
</evidence>
<feature type="region of interest" description="Disordered" evidence="2">
    <location>
        <begin position="1144"/>
        <end position="1202"/>
    </location>
</feature>
<feature type="compositionally biased region" description="Polar residues" evidence="2">
    <location>
        <begin position="579"/>
        <end position="590"/>
    </location>
</feature>
<feature type="compositionally biased region" description="Low complexity" evidence="2">
    <location>
        <begin position="481"/>
        <end position="494"/>
    </location>
</feature>
<feature type="compositionally biased region" description="Acidic residues" evidence="2">
    <location>
        <begin position="48"/>
        <end position="70"/>
    </location>
</feature>
<feature type="compositionally biased region" description="Polar residues" evidence="2">
    <location>
        <begin position="495"/>
        <end position="510"/>
    </location>
</feature>
<dbReference type="PANTHER" id="PTHR47270:SF3">
    <property type="entry name" value="HYPOTETICAL PROTEIN"/>
    <property type="match status" value="1"/>
</dbReference>
<feature type="compositionally biased region" description="Low complexity" evidence="2">
    <location>
        <begin position="786"/>
        <end position="816"/>
    </location>
</feature>
<proteinExistence type="predicted"/>
<organism evidence="3 4">
    <name type="scientific">Hermanssonia centrifuga</name>
    <dbReference type="NCBI Taxonomy" id="98765"/>
    <lineage>
        <taxon>Eukaryota</taxon>
        <taxon>Fungi</taxon>
        <taxon>Dikarya</taxon>
        <taxon>Basidiomycota</taxon>
        <taxon>Agaricomycotina</taxon>
        <taxon>Agaricomycetes</taxon>
        <taxon>Polyporales</taxon>
        <taxon>Meruliaceae</taxon>
        <taxon>Hermanssonia</taxon>
    </lineage>
</organism>
<dbReference type="PANTHER" id="PTHR47270">
    <property type="entry name" value="PROTEIN MLP1-LIKE"/>
    <property type="match status" value="1"/>
</dbReference>
<feature type="region of interest" description="Disordered" evidence="2">
    <location>
        <begin position="2501"/>
        <end position="2525"/>
    </location>
</feature>
<dbReference type="EMBL" id="MLYV02001332">
    <property type="protein sequence ID" value="PSR70730.1"/>
    <property type="molecule type" value="Genomic_DNA"/>
</dbReference>
<feature type="compositionally biased region" description="Basic and acidic residues" evidence="2">
    <location>
        <begin position="2562"/>
        <end position="2589"/>
    </location>
</feature>
<feature type="compositionally biased region" description="Polar residues" evidence="2">
    <location>
        <begin position="635"/>
        <end position="644"/>
    </location>
</feature>
<feature type="compositionally biased region" description="Polar residues" evidence="2">
    <location>
        <begin position="153"/>
        <end position="162"/>
    </location>
</feature>
<feature type="compositionally biased region" description="Low complexity" evidence="2">
    <location>
        <begin position="79"/>
        <end position="94"/>
    </location>
</feature>
<feature type="region of interest" description="Disordered" evidence="2">
    <location>
        <begin position="2269"/>
        <end position="2292"/>
    </location>
</feature>
<feature type="non-terminal residue" evidence="3">
    <location>
        <position position="2905"/>
    </location>
</feature>
<feature type="compositionally biased region" description="Low complexity" evidence="2">
    <location>
        <begin position="1147"/>
        <end position="1157"/>
    </location>
</feature>
<feature type="compositionally biased region" description="Polar residues" evidence="2">
    <location>
        <begin position="244"/>
        <end position="256"/>
    </location>
</feature>
<feature type="region of interest" description="Disordered" evidence="2">
    <location>
        <begin position="1633"/>
        <end position="1687"/>
    </location>
</feature>
<feature type="coiled-coil region" evidence="1">
    <location>
        <begin position="2804"/>
        <end position="2831"/>
    </location>
</feature>
<feature type="region of interest" description="Disordered" evidence="2">
    <location>
        <begin position="142"/>
        <end position="285"/>
    </location>
</feature>
<sequence>MAEVYGGKNVEFYEVEVDRATKAAGIQTVHLPFITSIKGSQCESDITYADEDSVDDETDATQHDDSDDVSPDTLSQTASSFLRPYSSASSLSSSHSRRSYYSRSYTEPHSAEPETPRASRIAAPTQRSAVELIAMFEGKAASPFPASRSSSPVKTASSSGSQPMPGGLPASWSRRGPPWGSTSEYSYSYSSRPSSPTKSGVSNHSSWSFSGRSADTRSTPSRTASPTKSAVSSTSSWSFPTSARTGTGSTYGLTGFTTSVSRTPTSLSTPSRNRTKSSSSGTGIVSPPLDVSEYGASGAPIAHGPIWYLNAHSLPPYRWQRADAYLYPGLIILSWIAPDRGRMVIKLDLHSCLEVRSVASALVMEDGEEVVNWERVYAPFDLLYDDSIERIGADSREEMLDWFVAIQSVFNGTITVDDEPPSPLDSGSVRSASPSRSIIVSDSGSPDSPRITSRIALQPLPRSTIPDARQTRTLDTSMRTSSSDPFSSLSPYPSTQTYGSSFPSLNRSYASDTTRTRTSDSSTMALDIVSGSGTDIVTSTLSYRNTAEHSLLGDSHSGTRCSYMTPSSTGTDGYHSTDDSSPALRSTSTRDSADDLTRSITPRPSTTSSDHTQPPRNEQAPSGDVPPSPALSDYVTASSPSGSYVSLDGMGSFHDEEDDDEPPIPGVSPSEGDIDTTGAPVEETATEVPVQPTEHVEQQPDEQGGETAPVEAPKQMSDEGIQTEEHVEAPPASPAVPEATVEAEPETLEVQPQDVELPPSAYSPSTRSAHEEVPLPPTVQPDDSDPSVPSGSPHSDVLSALSLAGPSLSQLPLDASESPRESPSEVEAEPPREPSVVPETTAESDLPEESVIPPDLPEEAPLSLGSPSAVESLWAEETDGSFDSSILNASPSVCSNLLSGGITVTSGAAFPDQDSLVTPTSMTSTTAELELVQVEAVTEPEENVSAAVAYEDVPQPIVARTPLISPTPVAAATELPAFMRHGSPLSTIFSESMRSSSFGPTELDDAATVRAPSTVPSLLSTVISLPERSPSPSPCLVPLPPSSPPSPPPKAVLIDIAIQHPGLSLKDDPVEIILPKSYDERLSKLLNDQLNGEVDRVVHVLHGMEQARTEDRQEIKSMLLELLELARHSKGSPRMQHHLDRSIGAMSSHSSPISSPQHQEEMLKHELPASPPPRSLHKPASEHEVPSMPSRAALPVTMLTPPPNRRVSLDMLSDDMSYLSSHYSDDVELDEAARPPSVQLVSPSLSSSMSLSSLSTSIYGGQDRTASPPERMSVVSPALPSEPVVAVSQPTSPTIQPVESITMPEPVSMPGSFVEEQQFQDAAAVSAAESIEDFASIYMPQPMRTGPPADGQLAHLMANSPSSPAQSVARSIHIDEIPHRTPRSPGLIATVAEVPAEAIQNPDVHIPQGMASVSPNAPSSLHMIPGFPQPMSTFNQLGMYAAVEEPSRDVAPVYPVAQYPRGQTTRSRTPSSTVSSVISHEDVAALLEENRRMQDENRRAQEENRRTQEEFQRMQDENRRKQEEIWANVSQMKDLLLQHLTRQPEAPSETNVSPIPQQHAYLPPGFVPQAFPSTDSNSLYANSRLDNPTTYYPPQPVMQQSVYPIQPQIALGSLPPPPFAPTPVMSDVEEDVIPRRPSPSLSSASDSESSAASATPRAINSPRERSLAPLAHSSPTPEYTAMPQPSQAPFCERAVSPVIPTHTVAGTSPMNLPAFLNRSITPAVGPSQALQDTGVQANVPIIDSPASKTENTVHITDYSEPLASTESSVAEVPCDSTVEVVVMVPSGTEQMQDMVSPLTAVGHLSPLQDIVIVSIPPGPDAAPHMPVESNGPNVNPDALATVTHETIVQIAEVPASQHSSPMGHAVIIVPSSPTCSSPTPSRCNDTIASPEERDIGAVMDGSAATMPSPSFDTTQTATEVHVDVVAQVSVVIPSDITGTPPSETQIEIVANSPHMEQNRELAIASAPLVDDVNMSLPPADVSHVEPSAEIPGAPTVITHVEIVKEAPDVKESSPGNRSVVLAPTEHVTQIILATPTVDDADIVAHVPSPSVPPVLEHELAGDGLLVVLSPSVQPAEYITDGSTPAMAFDAAEHLQYIMETTKAMVQEAVAASKEVHELLAEVRLEKSHAQTEREAAAAEKERMLEAAAQERQIGIAELNAKILEFSENLVAVQAEKDQLAVESEEGVSQMKALEEKVDHLQRQLESAEVHRVEMHVEHGRVLEELSAEKEIYVAKEKDLEAQLLAEKEVYDGSKKELEDKLAAIVAQQEEDKQLRDSESSERALVHEQREQEHRAIGHDLRAKIQALEDDLAAAVAKQEQDEQSRISEDAERRAAQDEHELIVTEVLLQKEESLATSEARIATLEETLAASVDRERILEETIAEQGERIRTMEEALAATRTQLEELEQNRVAEFEQRDAAMADAEAKHNADIASVQAQLEELEQRRVNEIAERDAALSEADEKHVASIADVDAKHSEALSEAEAKHTADIQAIQAQLEVSVAQREQEKEQQSAENAEREAAHAERERALLEDLERERANFEQHNALLKECNERISALGTDLQQERQQRVAETTEQREADKQESKERAEAQDLQVSEINDKLAQMGEHSDELLSQQQTRISDICSQLDKIEEAATEERRLVAEERTQREEERAEAATKPSIESIVEGQMREISAHMQMQLESLENDLRTDGTRQHDETLEAVRITIQDQAPQIISHCLDELSNMLNNLSARQQTEVLNSVRTTIQDQITLHISFYLEELGKLIDANNTQQLVDILDTMRATAHEQVEFNVEIYLDDFCKKLSPEMTKFLREVKEQADEKRSLQRQIDTLKGHKFDMEQDPGLYGGGYYARNGHRTSKKAWRGKTKSTHEEAEAGSMKPPAMHPQEVPQPAYPPMEVPNEGSWEGWS</sequence>
<feature type="compositionally biased region" description="Low complexity" evidence="2">
    <location>
        <begin position="257"/>
        <end position="272"/>
    </location>
</feature>
<comment type="caution">
    <text evidence="3">The sequence shown here is derived from an EMBL/GenBank/DDBJ whole genome shotgun (WGS) entry which is preliminary data.</text>
</comment>
<feature type="compositionally biased region" description="Basic and acidic residues" evidence="2">
    <location>
        <begin position="1158"/>
        <end position="1167"/>
    </location>
</feature>
<feature type="compositionally biased region" description="Low complexity" evidence="2">
    <location>
        <begin position="142"/>
        <end position="152"/>
    </location>
</feature>
<feature type="compositionally biased region" description="Low complexity" evidence="2">
    <location>
        <begin position="598"/>
        <end position="609"/>
    </location>
</feature>
<feature type="compositionally biased region" description="Polar residues" evidence="2">
    <location>
        <begin position="471"/>
        <end position="480"/>
    </location>
</feature>
<gene>
    <name evidence="3" type="ORF">PHLCEN_2v13396</name>
</gene>
<feature type="region of interest" description="Disordered" evidence="2">
    <location>
        <begin position="1492"/>
        <end position="1517"/>
    </location>
</feature>
<feature type="region of interest" description="Disordered" evidence="2">
    <location>
        <begin position="1256"/>
        <end position="1275"/>
    </location>
</feature>
<evidence type="ECO:0000313" key="4">
    <source>
        <dbReference type="Proteomes" id="UP000186601"/>
    </source>
</evidence>
<evidence type="ECO:0000313" key="3">
    <source>
        <dbReference type="EMBL" id="PSR70730.1"/>
    </source>
</evidence>
<evidence type="ECO:0008006" key="5">
    <source>
        <dbReference type="Google" id="ProtNLM"/>
    </source>
</evidence>
<protein>
    <recommendedName>
        <fullName evidence="5">PH domain-containing protein</fullName>
    </recommendedName>
</protein>
<keyword evidence="1" id="KW-0175">Coiled coil</keyword>
<feature type="region of interest" description="Disordered" evidence="2">
    <location>
        <begin position="1570"/>
        <end position="1596"/>
    </location>
</feature>
<feature type="compositionally biased region" description="Low complexity" evidence="2">
    <location>
        <begin position="212"/>
        <end position="243"/>
    </location>
</feature>
<feature type="compositionally biased region" description="Polar residues" evidence="2">
    <location>
        <begin position="556"/>
        <end position="571"/>
    </location>
</feature>
<feature type="region of interest" description="Disordered" evidence="2">
    <location>
        <begin position="551"/>
        <end position="868"/>
    </location>
</feature>
<feature type="region of interest" description="Disordered" evidence="2">
    <location>
        <begin position="416"/>
        <end position="521"/>
    </location>
</feature>
<feature type="compositionally biased region" description="Polar residues" evidence="2">
    <location>
        <begin position="610"/>
        <end position="620"/>
    </location>
</feature>
<feature type="region of interest" description="Disordered" evidence="2">
    <location>
        <begin position="46"/>
        <end position="123"/>
    </location>
</feature>
<dbReference type="Proteomes" id="UP000186601">
    <property type="component" value="Unassembled WGS sequence"/>
</dbReference>